<dbReference type="InterPro" id="IPR006153">
    <property type="entry name" value="Cation/H_exchanger_TM"/>
</dbReference>
<evidence type="ECO:0000313" key="10">
    <source>
        <dbReference type="EMBL" id="SFV37194.1"/>
    </source>
</evidence>
<feature type="transmembrane region" description="Helical" evidence="8">
    <location>
        <begin position="6"/>
        <end position="26"/>
    </location>
</feature>
<feature type="compositionally biased region" description="Pro residues" evidence="7">
    <location>
        <begin position="840"/>
        <end position="850"/>
    </location>
</feature>
<dbReference type="Proteomes" id="UP000199074">
    <property type="component" value="Unassembled WGS sequence"/>
</dbReference>
<gene>
    <name evidence="10" type="ORF">SAMN05216456_2799</name>
</gene>
<feature type="transmembrane region" description="Helical" evidence="8">
    <location>
        <begin position="149"/>
        <end position="172"/>
    </location>
</feature>
<feature type="transmembrane region" description="Helical" evidence="8">
    <location>
        <begin position="88"/>
        <end position="112"/>
    </location>
</feature>
<evidence type="ECO:0000313" key="11">
    <source>
        <dbReference type="Proteomes" id="UP000199074"/>
    </source>
</evidence>
<dbReference type="Pfam" id="PF00999">
    <property type="entry name" value="Na_H_Exchanger"/>
    <property type="match status" value="1"/>
</dbReference>
<feature type="region of interest" description="Disordered" evidence="7">
    <location>
        <begin position="755"/>
        <end position="850"/>
    </location>
</feature>
<organism evidence="10 11">
    <name type="scientific">Devosia crocina</name>
    <dbReference type="NCBI Taxonomy" id="429728"/>
    <lineage>
        <taxon>Bacteria</taxon>
        <taxon>Pseudomonadati</taxon>
        <taxon>Pseudomonadota</taxon>
        <taxon>Alphaproteobacteria</taxon>
        <taxon>Hyphomicrobiales</taxon>
        <taxon>Devosiaceae</taxon>
        <taxon>Devosia</taxon>
    </lineage>
</organism>
<dbReference type="PANTHER" id="PTHR42751:SF1">
    <property type="entry name" value="CATION_PROTON ANTIPORTER YBAL-RELATED"/>
    <property type="match status" value="1"/>
</dbReference>
<feature type="compositionally biased region" description="Low complexity" evidence="7">
    <location>
        <begin position="755"/>
        <end position="778"/>
    </location>
</feature>
<dbReference type="GO" id="GO:0016020">
    <property type="term" value="C:membrane"/>
    <property type="evidence" value="ECO:0007669"/>
    <property type="project" value="UniProtKB-SubCell"/>
</dbReference>
<feature type="transmembrane region" description="Helical" evidence="8">
    <location>
        <begin position="33"/>
        <end position="51"/>
    </location>
</feature>
<dbReference type="InterPro" id="IPR036291">
    <property type="entry name" value="NAD(P)-bd_dom_sf"/>
</dbReference>
<dbReference type="OrthoDB" id="9781411at2"/>
<comment type="subcellular location">
    <subcellularLocation>
        <location evidence="1">Membrane</location>
        <topology evidence="1">Multi-pass membrane protein</topology>
    </subcellularLocation>
</comment>
<accession>A0A1I7NR76</accession>
<dbReference type="InterPro" id="IPR038770">
    <property type="entry name" value="Na+/solute_symporter_sf"/>
</dbReference>
<evidence type="ECO:0000256" key="4">
    <source>
        <dbReference type="ARBA" id="ARBA00022692"/>
    </source>
</evidence>
<dbReference type="InterPro" id="IPR003148">
    <property type="entry name" value="RCK_N"/>
</dbReference>
<feature type="compositionally biased region" description="Low complexity" evidence="7">
    <location>
        <begin position="794"/>
        <end position="822"/>
    </location>
</feature>
<feature type="transmembrane region" description="Helical" evidence="8">
    <location>
        <begin position="294"/>
        <end position="312"/>
    </location>
</feature>
<name>A0A1I7NR76_9HYPH</name>
<evidence type="ECO:0000256" key="5">
    <source>
        <dbReference type="ARBA" id="ARBA00022989"/>
    </source>
</evidence>
<dbReference type="GO" id="GO:0006813">
    <property type="term" value="P:potassium ion transport"/>
    <property type="evidence" value="ECO:0007669"/>
    <property type="project" value="InterPro"/>
</dbReference>
<feature type="transmembrane region" description="Helical" evidence="8">
    <location>
        <begin position="353"/>
        <end position="375"/>
    </location>
</feature>
<keyword evidence="3" id="KW-0813">Transport</keyword>
<dbReference type="EMBL" id="FPCK01000003">
    <property type="protein sequence ID" value="SFV37194.1"/>
    <property type="molecule type" value="Genomic_DNA"/>
</dbReference>
<reference evidence="10 11" key="1">
    <citation type="submission" date="2016-10" db="EMBL/GenBank/DDBJ databases">
        <authorList>
            <person name="de Groot N.N."/>
        </authorList>
    </citation>
    <scope>NUCLEOTIDE SEQUENCE [LARGE SCALE GENOMIC DNA]</scope>
    <source>
        <strain evidence="10 11">IPL20</strain>
    </source>
</reference>
<comment type="similarity">
    <text evidence="2">Belongs to the monovalent cation:proton antiporter 2 (CPA2) transporter (TC 2.A.37) family.</text>
</comment>
<feature type="transmembrane region" description="Helical" evidence="8">
    <location>
        <begin position="197"/>
        <end position="220"/>
    </location>
</feature>
<keyword evidence="11" id="KW-1185">Reference proteome</keyword>
<dbReference type="GO" id="GO:0015297">
    <property type="term" value="F:antiporter activity"/>
    <property type="evidence" value="ECO:0007669"/>
    <property type="project" value="InterPro"/>
</dbReference>
<sequence length="850" mass="87379">MHHDTPLISTIVAGLVLAYIFGMIANRLRMPPLVGYLFAGILVGPYTPGFVADQALGAELAELGVILLMFGVGLHFSLKDLMSVRALAIPGAVVQMSVATALGAGLGLLLGWDLGASLLFGLALSVASTVVLLKALQDRRLIESEKGRIAVGWLIVEDLAMVLALVLIPAIASLNGTDTGVHDPFVSFVTRLMGVDIGIWGILGLTVVKVAAFVGFMLVVGRRIIPWGLHLTAHTGSRELFRLAVLAIALGVALGSAVLFGVSLALGAFFAGMILSESELSHRAANETLPLRDAFAVLFFVSVGMLFDPAIILSQPLAIIATVFIIVIGKSLAAFAIVLLFRRPAGTALTISASLAQIGEFSFILASMGVSLAIMPPEGQDLILAGALISIVLNPVVFWLGDLMRPAVEARFGGTRPAPAEPRSEPHEPTMAAKGPATTDIPTEAAVERGAHGPDDDTGEPVSATGHTVLVGYGQVGRIVADGLSQANQSVVVIEDSDQDVAAARAAGLEVVYGNAARQDVLKLANLGAARNLLVAISNAFEAGTVCESGRKLNPGISIIARAYSEEEEDFLRGLGATTVIRGEREIGKGILELVRGEALAQPAAPEPEEPRLPPGDNLLAQAAASLSTAAPVAMIAAETLEPAEPAILEAALGPAAPSPAPVEVVEEAQAVAEPVHPVDALSPVPDVAPIVVVEAVPVIELPPPAEPVSEPSVPAAELVPVDPVVPDEDETTTTSETPAAGDEVIVLPPVETAEAAEPTDAAEAAAAVEAIEAAEPAQPGLAENQPDGIEVLDPPGSGEGPDAPGPEAEAGIEPEATPETATPDDEAPSEDVQSEDAPAVPPVKPEPRT</sequence>
<evidence type="ECO:0000256" key="8">
    <source>
        <dbReference type="SAM" id="Phobius"/>
    </source>
</evidence>
<protein>
    <submittedName>
        <fullName evidence="10">Monovalent cation:H+ antiporter-2, CPA2 family</fullName>
    </submittedName>
</protein>
<dbReference type="Pfam" id="PF02254">
    <property type="entry name" value="TrkA_N"/>
    <property type="match status" value="1"/>
</dbReference>
<feature type="compositionally biased region" description="Acidic residues" evidence="7">
    <location>
        <begin position="823"/>
        <end position="835"/>
    </location>
</feature>
<feature type="region of interest" description="Disordered" evidence="7">
    <location>
        <begin position="414"/>
        <end position="438"/>
    </location>
</feature>
<evidence type="ECO:0000256" key="2">
    <source>
        <dbReference type="ARBA" id="ARBA00005551"/>
    </source>
</evidence>
<feature type="transmembrane region" description="Helical" evidence="8">
    <location>
        <begin position="382"/>
        <end position="401"/>
    </location>
</feature>
<evidence type="ECO:0000256" key="1">
    <source>
        <dbReference type="ARBA" id="ARBA00004141"/>
    </source>
</evidence>
<feature type="transmembrane region" description="Helical" evidence="8">
    <location>
        <begin position="241"/>
        <end position="274"/>
    </location>
</feature>
<dbReference type="PROSITE" id="PS51201">
    <property type="entry name" value="RCK_N"/>
    <property type="match status" value="1"/>
</dbReference>
<keyword evidence="5 8" id="KW-1133">Transmembrane helix</keyword>
<feature type="transmembrane region" description="Helical" evidence="8">
    <location>
        <begin position="319"/>
        <end position="341"/>
    </location>
</feature>
<feature type="transmembrane region" description="Helical" evidence="8">
    <location>
        <begin position="118"/>
        <end position="137"/>
    </location>
</feature>
<dbReference type="STRING" id="429728.SAMN05216456_2799"/>
<feature type="domain" description="RCK N-terminal" evidence="9">
    <location>
        <begin position="465"/>
        <end position="582"/>
    </location>
</feature>
<dbReference type="SUPFAM" id="SSF51735">
    <property type="entry name" value="NAD(P)-binding Rossmann-fold domains"/>
    <property type="match status" value="1"/>
</dbReference>
<dbReference type="Gene3D" id="1.20.1530.20">
    <property type="match status" value="1"/>
</dbReference>
<evidence type="ECO:0000256" key="7">
    <source>
        <dbReference type="SAM" id="MobiDB-lite"/>
    </source>
</evidence>
<dbReference type="PANTHER" id="PTHR42751">
    <property type="entry name" value="SODIUM/HYDROGEN EXCHANGER FAMILY/TRKA DOMAIN PROTEIN"/>
    <property type="match status" value="1"/>
</dbReference>
<evidence type="ECO:0000256" key="6">
    <source>
        <dbReference type="ARBA" id="ARBA00023136"/>
    </source>
</evidence>
<keyword evidence="4 8" id="KW-0812">Transmembrane</keyword>
<feature type="transmembrane region" description="Helical" evidence="8">
    <location>
        <begin position="57"/>
        <end position="76"/>
    </location>
</feature>
<evidence type="ECO:0000256" key="3">
    <source>
        <dbReference type="ARBA" id="ARBA00022448"/>
    </source>
</evidence>
<keyword evidence="6 8" id="KW-0472">Membrane</keyword>
<evidence type="ECO:0000259" key="9">
    <source>
        <dbReference type="PROSITE" id="PS51201"/>
    </source>
</evidence>
<dbReference type="AlphaFoldDB" id="A0A1I7NR76"/>
<dbReference type="GO" id="GO:1902600">
    <property type="term" value="P:proton transmembrane transport"/>
    <property type="evidence" value="ECO:0007669"/>
    <property type="project" value="InterPro"/>
</dbReference>
<dbReference type="Gene3D" id="3.40.50.720">
    <property type="entry name" value="NAD(P)-binding Rossmann-like Domain"/>
    <property type="match status" value="1"/>
</dbReference>
<proteinExistence type="inferred from homology"/>